<comment type="caution">
    <text evidence="1">The sequence shown here is derived from an EMBL/GenBank/DDBJ whole genome shotgun (WGS) entry which is preliminary data.</text>
</comment>
<evidence type="ECO:0000313" key="1">
    <source>
        <dbReference type="EMBL" id="GHB98365.1"/>
    </source>
</evidence>
<keyword evidence="2" id="KW-1185">Reference proteome</keyword>
<reference evidence="1" key="2">
    <citation type="submission" date="2020-09" db="EMBL/GenBank/DDBJ databases">
        <authorList>
            <person name="Sun Q."/>
            <person name="Kim S."/>
        </authorList>
    </citation>
    <scope>NUCLEOTIDE SEQUENCE</scope>
    <source>
        <strain evidence="1">KCTC 12870</strain>
    </source>
</reference>
<dbReference type="AlphaFoldDB" id="A0A8J3DBA5"/>
<evidence type="ECO:0008006" key="3">
    <source>
        <dbReference type="Google" id="ProtNLM"/>
    </source>
</evidence>
<sequence length="307" mass="35436">MLYLTHMNLAPIKFRDILVADGGPIRTVDIGSEMFLGREHYSAHAYLRDDLRTRRTMHTIPDMPDGVGSGKDPSTAHFRAVSEALERWAFRHCSLDDRSHFEYGFDYDPTTNGMAAYPGLFDSAARMSARREAIERHCLILWWEGFLGITSIADPFEGVRAVRIDNPFSDDVVVLLWQFVDERFYTYGFGLGASVDKACWRAGIELSRTAGIVKTYYEFNNCPDRRTIEELDHPFERRILYFSRPEGFLDVIKKMESSPQHEPPQTPLVIVDRKLVGPWSKYATVWRVVIEQPSREFAGKNADYFFW</sequence>
<name>A0A8J3DBA5_9BACT</name>
<protein>
    <recommendedName>
        <fullName evidence="3">YcaO domain-containing protein</fullName>
    </recommendedName>
</protein>
<dbReference type="EMBL" id="BMXG01000006">
    <property type="protein sequence ID" value="GHB98365.1"/>
    <property type="molecule type" value="Genomic_DNA"/>
</dbReference>
<reference evidence="1" key="1">
    <citation type="journal article" date="2014" name="Int. J. Syst. Evol. Microbiol.">
        <title>Complete genome sequence of Corynebacterium casei LMG S-19264T (=DSM 44701T), isolated from a smear-ripened cheese.</title>
        <authorList>
            <consortium name="US DOE Joint Genome Institute (JGI-PGF)"/>
            <person name="Walter F."/>
            <person name="Albersmeier A."/>
            <person name="Kalinowski J."/>
            <person name="Ruckert C."/>
        </authorList>
    </citation>
    <scope>NUCLEOTIDE SEQUENCE</scope>
    <source>
        <strain evidence="1">KCTC 12870</strain>
    </source>
</reference>
<organism evidence="1 2">
    <name type="scientific">Cerasicoccus arenae</name>
    <dbReference type="NCBI Taxonomy" id="424488"/>
    <lineage>
        <taxon>Bacteria</taxon>
        <taxon>Pseudomonadati</taxon>
        <taxon>Verrucomicrobiota</taxon>
        <taxon>Opitutia</taxon>
        <taxon>Puniceicoccales</taxon>
        <taxon>Cerasicoccaceae</taxon>
        <taxon>Cerasicoccus</taxon>
    </lineage>
</organism>
<evidence type="ECO:0000313" key="2">
    <source>
        <dbReference type="Proteomes" id="UP000642829"/>
    </source>
</evidence>
<gene>
    <name evidence="1" type="ORF">GCM10007047_13060</name>
</gene>
<proteinExistence type="predicted"/>
<dbReference type="Proteomes" id="UP000642829">
    <property type="component" value="Unassembled WGS sequence"/>
</dbReference>
<accession>A0A8J3DBA5</accession>